<dbReference type="FunFam" id="1.10.8.60:FF:000003">
    <property type="entry name" value="Chromosomal replication initiator protein DnaA"/>
    <property type="match status" value="1"/>
</dbReference>
<evidence type="ECO:0000256" key="11">
    <source>
        <dbReference type="RuleBase" id="RU004227"/>
    </source>
</evidence>
<dbReference type="SMART" id="SM00760">
    <property type="entry name" value="Bac_DnaA_C"/>
    <property type="match status" value="1"/>
</dbReference>
<keyword evidence="2 8" id="KW-0963">Cytoplasm</keyword>
<evidence type="ECO:0000256" key="4">
    <source>
        <dbReference type="ARBA" id="ARBA00022741"/>
    </source>
</evidence>
<evidence type="ECO:0000259" key="12">
    <source>
        <dbReference type="SMART" id="SM00382"/>
    </source>
</evidence>
<evidence type="ECO:0000256" key="5">
    <source>
        <dbReference type="ARBA" id="ARBA00022840"/>
    </source>
</evidence>
<dbReference type="SUPFAM" id="SSF52540">
    <property type="entry name" value="P-loop containing nucleoside triphosphate hydrolases"/>
    <property type="match status" value="1"/>
</dbReference>
<dbReference type="Proteomes" id="UP001300871">
    <property type="component" value="Unassembled WGS sequence"/>
</dbReference>
<protein>
    <recommendedName>
        <fullName evidence="8 9">Chromosomal replication initiator protein DnaA</fullName>
    </recommendedName>
</protein>
<dbReference type="GO" id="GO:0003688">
    <property type="term" value="F:DNA replication origin binding"/>
    <property type="evidence" value="ECO:0007669"/>
    <property type="project" value="UniProtKB-UniRule"/>
</dbReference>
<dbReference type="InterPro" id="IPR010921">
    <property type="entry name" value="Trp_repressor/repl_initiator"/>
</dbReference>
<dbReference type="InterPro" id="IPR020591">
    <property type="entry name" value="Chromosome_initiator_DnaA-like"/>
</dbReference>
<accession>A0AAW6ARG8</accession>
<dbReference type="SUPFAM" id="SSF48295">
    <property type="entry name" value="TrpR-like"/>
    <property type="match status" value="1"/>
</dbReference>
<evidence type="ECO:0000256" key="6">
    <source>
        <dbReference type="ARBA" id="ARBA00023121"/>
    </source>
</evidence>
<dbReference type="HAMAP" id="MF_00377">
    <property type="entry name" value="DnaA_bact"/>
    <property type="match status" value="1"/>
</dbReference>
<evidence type="ECO:0000256" key="1">
    <source>
        <dbReference type="ARBA" id="ARBA00006583"/>
    </source>
</evidence>
<evidence type="ECO:0000256" key="10">
    <source>
        <dbReference type="RuleBase" id="RU000577"/>
    </source>
</evidence>
<keyword evidence="5 8" id="KW-0067">ATP-binding</keyword>
<dbReference type="GO" id="GO:0005737">
    <property type="term" value="C:cytoplasm"/>
    <property type="evidence" value="ECO:0007669"/>
    <property type="project" value="UniProtKB-SubCell"/>
</dbReference>
<dbReference type="PANTHER" id="PTHR30050">
    <property type="entry name" value="CHROMOSOMAL REPLICATION INITIATOR PROTEIN DNAA"/>
    <property type="match status" value="1"/>
</dbReference>
<evidence type="ECO:0000256" key="2">
    <source>
        <dbReference type="ARBA" id="ARBA00022490"/>
    </source>
</evidence>
<comment type="caution">
    <text evidence="8">Lacks conserved residue(s) required for the propagation of feature annotation.</text>
</comment>
<dbReference type="GO" id="GO:0006275">
    <property type="term" value="P:regulation of DNA replication"/>
    <property type="evidence" value="ECO:0007669"/>
    <property type="project" value="UniProtKB-UniRule"/>
</dbReference>
<dbReference type="Gene3D" id="1.10.8.60">
    <property type="match status" value="1"/>
</dbReference>
<comment type="domain">
    <text evidence="8">Domain I is involved in oligomerization and binding regulators, domain II is flexibile and of varying length in different bacteria, domain III forms the AAA+ region, while domain IV binds dsDNA.</text>
</comment>
<dbReference type="GO" id="GO:0005886">
    <property type="term" value="C:plasma membrane"/>
    <property type="evidence" value="ECO:0007669"/>
    <property type="project" value="TreeGrafter"/>
</dbReference>
<feature type="region of interest" description="Domain I, interacts with DnaA modulators" evidence="8">
    <location>
        <begin position="1"/>
        <end position="95"/>
    </location>
</feature>
<feature type="binding site" evidence="8">
    <location>
        <position position="161"/>
    </location>
    <ligand>
        <name>ATP</name>
        <dbReference type="ChEBI" id="CHEBI:30616"/>
    </ligand>
</feature>
<evidence type="ECO:0000256" key="9">
    <source>
        <dbReference type="NCBIfam" id="TIGR00362"/>
    </source>
</evidence>
<evidence type="ECO:0000313" key="14">
    <source>
        <dbReference type="EMBL" id="MCK0088392.1"/>
    </source>
</evidence>
<feature type="region of interest" description="Domain IV, binds dsDNA" evidence="8">
    <location>
        <begin position="335"/>
        <end position="456"/>
    </location>
</feature>
<comment type="caution">
    <text evidence="15">The sequence shown here is derived from an EMBL/GenBank/DDBJ whole genome shotgun (WGS) entry which is preliminary data.</text>
</comment>
<evidence type="ECO:0000256" key="3">
    <source>
        <dbReference type="ARBA" id="ARBA00022705"/>
    </source>
</evidence>
<dbReference type="AlphaFoldDB" id="A0AAW6ARG8"/>
<comment type="similarity">
    <text evidence="1 8 11">Belongs to the DnaA family.</text>
</comment>
<dbReference type="PANTHER" id="PTHR30050:SF2">
    <property type="entry name" value="CHROMOSOMAL REPLICATION INITIATOR PROTEIN DNAA"/>
    <property type="match status" value="1"/>
</dbReference>
<dbReference type="SMART" id="SM00382">
    <property type="entry name" value="AAA"/>
    <property type="match status" value="1"/>
</dbReference>
<reference evidence="14" key="1">
    <citation type="journal article" date="2022" name="Cell Host Microbe">
        <title>Colonization of the live biotherapeutic product VE303 and modulation of the microbiota and metabolites in healthy volunteers.</title>
        <authorList>
            <person name="Dsouza M."/>
            <person name="Menon R."/>
            <person name="Crossette E."/>
            <person name="Bhattarai S.K."/>
            <person name="Schneider J."/>
            <person name="Kim Y.G."/>
            <person name="Reddy S."/>
            <person name="Caballero S."/>
            <person name="Felix C."/>
            <person name="Cornacchione L."/>
            <person name="Hendrickson J."/>
            <person name="Watson A.R."/>
            <person name="Minot S.S."/>
            <person name="Greenfield N."/>
            <person name="Schopf L."/>
            <person name="Szabady R."/>
            <person name="Patarroyo J."/>
            <person name="Smith W."/>
            <person name="Harrison P."/>
            <person name="Kuijper E.J."/>
            <person name="Kelly C.P."/>
            <person name="Olle B."/>
            <person name="Bobilev D."/>
            <person name="Silber J.L."/>
            <person name="Bucci V."/>
            <person name="Roberts B."/>
            <person name="Faith J."/>
            <person name="Norman J.M."/>
        </authorList>
    </citation>
    <scope>NUCLEOTIDE SEQUENCE</scope>
    <source>
        <strain evidence="14">VE303-04</strain>
    </source>
</reference>
<sequence>MLEKIKEKWDQILLHIKEEHELTDVSFKTWLLPTEPYDVKGNTLQILVPDIHFLGYIKRKYGFLLQITIEELTGIECELEFVTLEQVGARQEEADKSQLINRALEVNRQVIQNANLNPRYTFDSFVVGANNNLAHAASLAVAESPGEIYNPLFIYGGVGLGKTHLMHSIGHFILKNNPQAKVLYVTSEKFTNELIDAIRNKNNISTTEFREKYRNNDILLIDDIQFIIGKESTQEEFFHTFNSLYEAKKQIIISSDKPPKEIETLEERLRSRFEWGLTVDIQSPDYETRMAILRKKEELEGYNIDNEVIKYIATNVKSNIRELEGALTKIVALSKLNKQEITIELAEEALKDLISPNETKEVTPELIIQVVADHFGITPLDISSQKRNKEVVFPRQIVMFLCRSMTDTPLQAIGKYLGGRDHTTIIHGYEKIGADMDKNESLRNTIEILKKKINPQ</sequence>
<evidence type="ECO:0000256" key="8">
    <source>
        <dbReference type="HAMAP-Rule" id="MF_00377"/>
    </source>
</evidence>
<dbReference type="CDD" id="cd00009">
    <property type="entry name" value="AAA"/>
    <property type="match status" value="1"/>
</dbReference>
<dbReference type="FunFam" id="3.40.50.300:FF:000150">
    <property type="entry name" value="Chromosomal replication initiator protein DnaA"/>
    <property type="match status" value="1"/>
</dbReference>
<keyword evidence="7 8" id="KW-0238">DNA-binding</keyword>
<dbReference type="PRINTS" id="PR00051">
    <property type="entry name" value="DNAA"/>
</dbReference>
<reference evidence="15" key="2">
    <citation type="submission" date="2023-01" db="EMBL/GenBank/DDBJ databases">
        <title>Human gut microbiome strain richness.</title>
        <authorList>
            <person name="Chen-Liaw A."/>
        </authorList>
    </citation>
    <scope>NUCLEOTIDE SEQUENCE</scope>
    <source>
        <strain evidence="15">B1_m1001713B170214d0_201011</strain>
    </source>
</reference>
<dbReference type="CDD" id="cd06571">
    <property type="entry name" value="Bac_DnaA_C"/>
    <property type="match status" value="1"/>
</dbReference>
<comment type="function">
    <text evidence="8 10">Plays an essential role in the initiation and regulation of chromosomal replication. ATP-DnaA binds to the origin of replication (oriC) to initiate formation of the DNA replication initiation complex once per cell cycle. Binds the DnaA box (a 9 base pair repeat at the origin) and separates the double-stranded (ds)DNA. Forms a right-handed helical filament on oriC DNA; dsDNA binds to the exterior of the filament while single-stranded (ss)DNA is stabiized in the filament's interior. The ATP-DnaA-oriC complex binds and stabilizes one strand of the AT-rich DNA unwinding element (DUE), permitting loading of DNA polymerase. After initiation quickly degrades to an ADP-DnaA complex that is not apt for DNA replication. Binds acidic phospholipids.</text>
</comment>
<gene>
    <name evidence="8 15" type="primary">dnaA</name>
    <name evidence="14" type="ORF">K5I21_21510</name>
    <name evidence="15" type="ORF">PM006_00300</name>
</gene>
<keyword evidence="6 8" id="KW-0446">Lipid-binding</keyword>
<proteinExistence type="inferred from homology"/>
<dbReference type="InterPro" id="IPR027417">
    <property type="entry name" value="P-loop_NTPase"/>
</dbReference>
<dbReference type="GO" id="GO:0008289">
    <property type="term" value="F:lipid binding"/>
    <property type="evidence" value="ECO:0007669"/>
    <property type="project" value="UniProtKB-KW"/>
</dbReference>
<dbReference type="InterPro" id="IPR013317">
    <property type="entry name" value="DnaA_dom"/>
</dbReference>
<dbReference type="Proteomes" id="UP001203136">
    <property type="component" value="Unassembled WGS sequence"/>
</dbReference>
<dbReference type="Gene3D" id="3.40.50.300">
    <property type="entry name" value="P-loop containing nucleotide triphosphate hydrolases"/>
    <property type="match status" value="1"/>
</dbReference>
<dbReference type="PROSITE" id="PS01008">
    <property type="entry name" value="DNAA"/>
    <property type="match status" value="1"/>
</dbReference>
<dbReference type="Pfam" id="PF08299">
    <property type="entry name" value="Bac_DnaA_C"/>
    <property type="match status" value="1"/>
</dbReference>
<evidence type="ECO:0000256" key="7">
    <source>
        <dbReference type="ARBA" id="ARBA00023125"/>
    </source>
</evidence>
<evidence type="ECO:0000259" key="13">
    <source>
        <dbReference type="SMART" id="SM00760"/>
    </source>
</evidence>
<dbReference type="NCBIfam" id="TIGR00362">
    <property type="entry name" value="DnaA"/>
    <property type="match status" value="1"/>
</dbReference>
<feature type="domain" description="AAA+ ATPase" evidence="12">
    <location>
        <begin position="148"/>
        <end position="280"/>
    </location>
</feature>
<dbReference type="EMBL" id="JAQLGM010000001">
    <property type="protein sequence ID" value="MDB1998649.1"/>
    <property type="molecule type" value="Genomic_DNA"/>
</dbReference>
<dbReference type="InterPro" id="IPR013159">
    <property type="entry name" value="DnaA_C"/>
</dbReference>
<dbReference type="InterPro" id="IPR001957">
    <property type="entry name" value="Chromosome_initiator_DnaA"/>
</dbReference>
<dbReference type="EMBL" id="JAINVB010000001">
    <property type="protein sequence ID" value="MCK0088392.1"/>
    <property type="molecule type" value="Genomic_DNA"/>
</dbReference>
<dbReference type="RefSeq" id="WP_003503684.1">
    <property type="nucleotide sequence ID" value="NZ_BAABZD010000005.1"/>
</dbReference>
<feature type="binding site" evidence="8">
    <location>
        <position position="163"/>
    </location>
    <ligand>
        <name>ATP</name>
        <dbReference type="ChEBI" id="CHEBI:30616"/>
    </ligand>
</feature>
<name>A0AAW6ARG8_CLOSY</name>
<evidence type="ECO:0000313" key="16">
    <source>
        <dbReference type="Proteomes" id="UP001300871"/>
    </source>
</evidence>
<dbReference type="InterPro" id="IPR038454">
    <property type="entry name" value="DnaA_N_sf"/>
</dbReference>
<feature type="binding site" evidence="8">
    <location>
        <position position="159"/>
    </location>
    <ligand>
        <name>ATP</name>
        <dbReference type="ChEBI" id="CHEBI:30616"/>
    </ligand>
</feature>
<dbReference type="InterPro" id="IPR003593">
    <property type="entry name" value="AAA+_ATPase"/>
</dbReference>
<feature type="domain" description="Chromosomal replication initiator DnaA C-terminal" evidence="13">
    <location>
        <begin position="363"/>
        <end position="432"/>
    </location>
</feature>
<dbReference type="Pfam" id="PF00308">
    <property type="entry name" value="Bac_DnaA"/>
    <property type="match status" value="1"/>
</dbReference>
<evidence type="ECO:0000313" key="15">
    <source>
        <dbReference type="EMBL" id="MDB1998649.1"/>
    </source>
</evidence>
<dbReference type="GeneID" id="57968533"/>
<comment type="subunit">
    <text evidence="8">Oligomerizes as a right-handed, spiral filament on DNA at oriC.</text>
</comment>
<dbReference type="InterPro" id="IPR018312">
    <property type="entry name" value="Chromosome_initiator_DnaA_CS"/>
</dbReference>
<comment type="subcellular location">
    <subcellularLocation>
        <location evidence="8">Cytoplasm</location>
    </subcellularLocation>
</comment>
<dbReference type="GO" id="GO:0006270">
    <property type="term" value="P:DNA replication initiation"/>
    <property type="evidence" value="ECO:0007669"/>
    <property type="project" value="UniProtKB-UniRule"/>
</dbReference>
<dbReference type="Gene3D" id="3.30.300.180">
    <property type="match status" value="1"/>
</dbReference>
<dbReference type="Gene3D" id="1.10.1750.10">
    <property type="match status" value="1"/>
</dbReference>
<dbReference type="GO" id="GO:0005524">
    <property type="term" value="F:ATP binding"/>
    <property type="evidence" value="ECO:0007669"/>
    <property type="project" value="UniProtKB-UniRule"/>
</dbReference>
<feature type="binding site" evidence="8">
    <location>
        <position position="162"/>
    </location>
    <ligand>
        <name>ATP</name>
        <dbReference type="ChEBI" id="CHEBI:30616"/>
    </ligand>
</feature>
<keyword evidence="3 8" id="KW-0235">DNA replication</keyword>
<organism evidence="15 16">
    <name type="scientific">Clostridium symbiosum</name>
    <name type="common">Bacteroides symbiosus</name>
    <dbReference type="NCBI Taxonomy" id="1512"/>
    <lineage>
        <taxon>Bacteria</taxon>
        <taxon>Bacillati</taxon>
        <taxon>Bacillota</taxon>
        <taxon>Clostridia</taxon>
        <taxon>Lachnospirales</taxon>
        <taxon>Lachnospiraceae</taxon>
        <taxon>Otoolea</taxon>
    </lineage>
</organism>
<keyword evidence="4 8" id="KW-0547">Nucleotide-binding</keyword>